<name>A0A926EGW9_9FIRM</name>
<reference evidence="1" key="1">
    <citation type="submission" date="2020-08" db="EMBL/GenBank/DDBJ databases">
        <title>Genome public.</title>
        <authorList>
            <person name="Liu C."/>
            <person name="Sun Q."/>
        </authorList>
    </citation>
    <scope>NUCLEOTIDE SEQUENCE</scope>
    <source>
        <strain evidence="1">NSJ-12</strain>
    </source>
</reference>
<comment type="caution">
    <text evidence="1">The sequence shown here is derived from an EMBL/GenBank/DDBJ whole genome shotgun (WGS) entry which is preliminary data.</text>
</comment>
<dbReference type="RefSeq" id="WP_249332472.1">
    <property type="nucleotide sequence ID" value="NZ_JACRSY010000010.1"/>
</dbReference>
<gene>
    <name evidence="1" type="ORF">H8718_07605</name>
</gene>
<evidence type="ECO:0000313" key="1">
    <source>
        <dbReference type="EMBL" id="MBC8579391.1"/>
    </source>
</evidence>
<sequence length="123" mass="14960">MANIGVFFCTEDEILTHMYERHDGKQQGVIFNPPEGHDRVWRNKFEKEHKEKYDFWPIGRVSYNTNSRQYIIYHDKCLGKDVLEKVRVLFNVPDEVVRYVVDDYYSCQECRKKIIDDDENLYW</sequence>
<keyword evidence="2" id="KW-1185">Reference proteome</keyword>
<protein>
    <submittedName>
        <fullName evidence="1">Uncharacterized protein</fullName>
    </submittedName>
</protein>
<dbReference type="EMBL" id="JACRSY010000010">
    <property type="protein sequence ID" value="MBC8579391.1"/>
    <property type="molecule type" value="Genomic_DNA"/>
</dbReference>
<proteinExistence type="predicted"/>
<accession>A0A926EGW9</accession>
<evidence type="ECO:0000313" key="2">
    <source>
        <dbReference type="Proteomes" id="UP000655830"/>
    </source>
</evidence>
<dbReference type="Proteomes" id="UP000655830">
    <property type="component" value="Unassembled WGS sequence"/>
</dbReference>
<dbReference type="AlphaFoldDB" id="A0A926EGW9"/>
<organism evidence="1 2">
    <name type="scientific">Zhenhengia yiwuensis</name>
    <dbReference type="NCBI Taxonomy" id="2763666"/>
    <lineage>
        <taxon>Bacteria</taxon>
        <taxon>Bacillati</taxon>
        <taxon>Bacillota</taxon>
        <taxon>Clostridia</taxon>
        <taxon>Lachnospirales</taxon>
        <taxon>Lachnospiraceae</taxon>
        <taxon>Zhenhengia</taxon>
    </lineage>
</organism>